<sequence>MLSWDALPELYDSDHYPIIIHNEEASTAIPEAKWNLKNVDWTKFQNQIERNLHAINENSNVNEEVDFITKLIIDSAEKNIGKTNFNSKFHPVPWWNHECKQAIQQSKKAFNKFKR</sequence>
<name>A0A6P7F8G2_DIAVI</name>
<evidence type="ECO:0000313" key="1">
    <source>
        <dbReference type="RefSeq" id="XP_028131082.1"/>
    </source>
</evidence>
<dbReference type="AlphaFoldDB" id="A0A6P7F8G2"/>
<organism evidence="1">
    <name type="scientific">Diabrotica virgifera virgifera</name>
    <name type="common">western corn rootworm</name>
    <dbReference type="NCBI Taxonomy" id="50390"/>
    <lineage>
        <taxon>Eukaryota</taxon>
        <taxon>Metazoa</taxon>
        <taxon>Ecdysozoa</taxon>
        <taxon>Arthropoda</taxon>
        <taxon>Hexapoda</taxon>
        <taxon>Insecta</taxon>
        <taxon>Pterygota</taxon>
        <taxon>Neoptera</taxon>
        <taxon>Endopterygota</taxon>
        <taxon>Coleoptera</taxon>
        <taxon>Polyphaga</taxon>
        <taxon>Cucujiformia</taxon>
        <taxon>Chrysomeloidea</taxon>
        <taxon>Chrysomelidae</taxon>
        <taxon>Galerucinae</taxon>
        <taxon>Diabroticina</taxon>
        <taxon>Diabroticites</taxon>
        <taxon>Diabrotica</taxon>
    </lineage>
</organism>
<protein>
    <submittedName>
        <fullName evidence="1">Uncharacterized protein LOC114326829</fullName>
    </submittedName>
</protein>
<proteinExistence type="predicted"/>
<gene>
    <name evidence="1" type="primary">LOC114326829</name>
</gene>
<dbReference type="InParanoid" id="A0A6P7F8G2"/>
<accession>A0A6P7F8G2</accession>
<dbReference type="RefSeq" id="XP_028131082.1">
    <property type="nucleotide sequence ID" value="XM_028275281.1"/>
</dbReference>
<reference evidence="1" key="1">
    <citation type="submission" date="2025-08" db="UniProtKB">
        <authorList>
            <consortium name="RefSeq"/>
        </authorList>
    </citation>
    <scope>IDENTIFICATION</scope>
    <source>
        <tissue evidence="1">Whole insect</tissue>
    </source>
</reference>